<evidence type="ECO:0000256" key="2">
    <source>
        <dbReference type="ARBA" id="ARBA00022649"/>
    </source>
</evidence>
<comment type="caution">
    <text evidence="3">The sequence shown here is derived from an EMBL/GenBank/DDBJ whole genome shotgun (WGS) entry which is preliminary data.</text>
</comment>
<dbReference type="SUPFAM" id="SSF50118">
    <property type="entry name" value="Cell growth inhibitor/plasmid maintenance toxic component"/>
    <property type="match status" value="1"/>
</dbReference>
<dbReference type="Pfam" id="PF02452">
    <property type="entry name" value="PemK_toxin"/>
    <property type="match status" value="1"/>
</dbReference>
<dbReference type="Proteomes" id="UP001146468">
    <property type="component" value="Unassembled WGS sequence"/>
</dbReference>
<accession>A0A9X3LRS3</accession>
<protein>
    <submittedName>
        <fullName evidence="3">Type II toxin-antitoxin system PemK/MazF family toxin</fullName>
    </submittedName>
</protein>
<dbReference type="Gene3D" id="2.30.30.110">
    <property type="match status" value="1"/>
</dbReference>
<proteinExistence type="inferred from homology"/>
<keyword evidence="4" id="KW-1185">Reference proteome</keyword>
<sequence length="104" mass="11441">MSFLRGQIYWLDLGYGEKPWIVVSNNSRNRALGSALVARVTTSHKPPLPSIVELDSQDPVVGSVICDDIETIYLDDEPRFGGAVSLESLRRINEALRVALGLTT</sequence>
<evidence type="ECO:0000256" key="1">
    <source>
        <dbReference type="ARBA" id="ARBA00007521"/>
    </source>
</evidence>
<keyword evidence="2" id="KW-1277">Toxin-antitoxin system</keyword>
<organism evidence="3 4">
    <name type="scientific">Corynebacterium meitnerae</name>
    <dbReference type="NCBI Taxonomy" id="2913498"/>
    <lineage>
        <taxon>Bacteria</taxon>
        <taxon>Bacillati</taxon>
        <taxon>Actinomycetota</taxon>
        <taxon>Actinomycetes</taxon>
        <taxon>Mycobacteriales</taxon>
        <taxon>Corynebacteriaceae</taxon>
        <taxon>Corynebacterium</taxon>
    </lineage>
</organism>
<dbReference type="AlphaFoldDB" id="A0A9X3LRS3"/>
<evidence type="ECO:0000313" key="4">
    <source>
        <dbReference type="Proteomes" id="UP001146468"/>
    </source>
</evidence>
<comment type="similarity">
    <text evidence="1">Belongs to the PemK/MazF family.</text>
</comment>
<evidence type="ECO:0000313" key="3">
    <source>
        <dbReference type="EMBL" id="MCZ9293052.1"/>
    </source>
</evidence>
<dbReference type="GO" id="GO:0003677">
    <property type="term" value="F:DNA binding"/>
    <property type="evidence" value="ECO:0007669"/>
    <property type="project" value="InterPro"/>
</dbReference>
<dbReference type="InterPro" id="IPR011067">
    <property type="entry name" value="Plasmid_toxin/cell-grow_inhib"/>
</dbReference>
<reference evidence="3" key="1">
    <citation type="submission" date="2022-02" db="EMBL/GenBank/DDBJ databases">
        <title>Corynebacterium sp. from urogenital microbiome.</title>
        <authorList>
            <person name="Cappelli E.A."/>
            <person name="Ribeiro T.G."/>
            <person name="Peixe L."/>
        </authorList>
    </citation>
    <scope>NUCLEOTIDE SEQUENCE</scope>
    <source>
        <strain evidence="3">C8Ua_172</strain>
    </source>
</reference>
<dbReference type="EMBL" id="JAKMUS010000001">
    <property type="protein sequence ID" value="MCZ9293052.1"/>
    <property type="molecule type" value="Genomic_DNA"/>
</dbReference>
<dbReference type="InterPro" id="IPR003477">
    <property type="entry name" value="PemK-like"/>
</dbReference>
<gene>
    <name evidence="3" type="ORF">L8U60_00945</name>
</gene>
<name>A0A9X3LRS3_9CORY</name>
<dbReference type="RefSeq" id="WP_269964510.1">
    <property type="nucleotide sequence ID" value="NZ_JAKMUS010000001.1"/>
</dbReference>